<feature type="transmembrane region" description="Helical" evidence="6">
    <location>
        <begin position="101"/>
        <end position="126"/>
    </location>
</feature>
<comment type="subcellular location">
    <subcellularLocation>
        <location evidence="1">Cell membrane</location>
        <topology evidence="1">Multi-pass membrane protein</topology>
    </subcellularLocation>
</comment>
<keyword evidence="3 6" id="KW-0812">Transmembrane</keyword>
<dbReference type="Proteomes" id="UP001501496">
    <property type="component" value="Unassembled WGS sequence"/>
</dbReference>
<dbReference type="Pfam" id="PF03706">
    <property type="entry name" value="LPG_synthase_TM"/>
    <property type="match status" value="1"/>
</dbReference>
<dbReference type="PANTHER" id="PTHR40277:SF1">
    <property type="entry name" value="BLL5419 PROTEIN"/>
    <property type="match status" value="1"/>
</dbReference>
<evidence type="ECO:0000313" key="7">
    <source>
        <dbReference type="EMBL" id="GAA4235310.1"/>
    </source>
</evidence>
<feature type="transmembrane region" description="Helical" evidence="6">
    <location>
        <begin position="160"/>
        <end position="185"/>
    </location>
</feature>
<accession>A0ABP8C8N9</accession>
<evidence type="ECO:0000256" key="6">
    <source>
        <dbReference type="SAM" id="Phobius"/>
    </source>
</evidence>
<gene>
    <name evidence="7" type="ORF">GCM10022291_16830</name>
</gene>
<feature type="transmembrane region" description="Helical" evidence="6">
    <location>
        <begin position="191"/>
        <end position="214"/>
    </location>
</feature>
<evidence type="ECO:0000313" key="8">
    <source>
        <dbReference type="Proteomes" id="UP001501496"/>
    </source>
</evidence>
<proteinExistence type="predicted"/>
<reference evidence="8" key="1">
    <citation type="journal article" date="2019" name="Int. J. Syst. Evol. Microbiol.">
        <title>The Global Catalogue of Microorganisms (GCM) 10K type strain sequencing project: providing services to taxonomists for standard genome sequencing and annotation.</title>
        <authorList>
            <consortium name="The Broad Institute Genomics Platform"/>
            <consortium name="The Broad Institute Genome Sequencing Center for Infectious Disease"/>
            <person name="Wu L."/>
            <person name="Ma J."/>
        </authorList>
    </citation>
    <scope>NUCLEOTIDE SEQUENCE [LARGE SCALE GENOMIC DNA]</scope>
    <source>
        <strain evidence="8">JCM 17630</strain>
    </source>
</reference>
<dbReference type="PANTHER" id="PTHR40277">
    <property type="entry name" value="BLL5419 PROTEIN"/>
    <property type="match status" value="1"/>
</dbReference>
<dbReference type="InterPro" id="IPR022791">
    <property type="entry name" value="L-PG_synthase/AglD"/>
</dbReference>
<sequence length="270" mass="30626">MVFTRIPFSQISDTLKRVNIIFLVLALVLFVGSQWVSAKRLLVLFYATGFLLNPVSNYILYLIGMFYNFFIPGGIGGDAYKVFKLNKAFNWPVKKLTGAIFIDRFMGLTAIGVLILLFAAFIPFVIQENLRWILPILLILGVLISFLFVKYMFKSFFNVYWLTLLQSIVVQVLQCASVIFLLAAISNLDNFLLYVLVFLISSVLSIFSFSGIGVREIIFYQASSWFLFNSTVAVTIGLLFSAITAFVSLFGIVFHFKKSSFYIKQDLVKS</sequence>
<evidence type="ECO:0000256" key="5">
    <source>
        <dbReference type="ARBA" id="ARBA00023136"/>
    </source>
</evidence>
<keyword evidence="2" id="KW-1003">Cell membrane</keyword>
<dbReference type="NCBIfam" id="TIGR00374">
    <property type="entry name" value="flippase-like domain"/>
    <property type="match status" value="1"/>
</dbReference>
<feature type="transmembrane region" description="Helical" evidence="6">
    <location>
        <begin position="58"/>
        <end position="80"/>
    </location>
</feature>
<comment type="caution">
    <text evidence="7">The sequence shown here is derived from an EMBL/GenBank/DDBJ whole genome shotgun (WGS) entry which is preliminary data.</text>
</comment>
<feature type="transmembrane region" description="Helical" evidence="6">
    <location>
        <begin position="226"/>
        <end position="254"/>
    </location>
</feature>
<keyword evidence="5 6" id="KW-0472">Membrane</keyword>
<evidence type="ECO:0000256" key="1">
    <source>
        <dbReference type="ARBA" id="ARBA00004651"/>
    </source>
</evidence>
<keyword evidence="8" id="KW-1185">Reference proteome</keyword>
<feature type="transmembrane region" description="Helical" evidence="6">
    <location>
        <begin position="20"/>
        <end position="38"/>
    </location>
</feature>
<feature type="transmembrane region" description="Helical" evidence="6">
    <location>
        <begin position="132"/>
        <end position="153"/>
    </location>
</feature>
<evidence type="ECO:0000256" key="3">
    <source>
        <dbReference type="ARBA" id="ARBA00022692"/>
    </source>
</evidence>
<dbReference type="EMBL" id="BAABCA010000003">
    <property type="protein sequence ID" value="GAA4235310.1"/>
    <property type="molecule type" value="Genomic_DNA"/>
</dbReference>
<evidence type="ECO:0000256" key="4">
    <source>
        <dbReference type="ARBA" id="ARBA00022989"/>
    </source>
</evidence>
<name>A0ABP8C8N9_9FLAO</name>
<keyword evidence="4 6" id="KW-1133">Transmembrane helix</keyword>
<organism evidence="7 8">
    <name type="scientific">Postechiella marina</name>
    <dbReference type="NCBI Taxonomy" id="943941"/>
    <lineage>
        <taxon>Bacteria</taxon>
        <taxon>Pseudomonadati</taxon>
        <taxon>Bacteroidota</taxon>
        <taxon>Flavobacteriia</taxon>
        <taxon>Flavobacteriales</taxon>
        <taxon>Flavobacteriaceae</taxon>
        <taxon>Postechiella</taxon>
    </lineage>
</organism>
<evidence type="ECO:0000256" key="2">
    <source>
        <dbReference type="ARBA" id="ARBA00022475"/>
    </source>
</evidence>
<protein>
    <submittedName>
        <fullName evidence="7">Lysylphosphatidylglycerol synthase transmembrane domain-containing protein</fullName>
    </submittedName>
</protein>